<dbReference type="Pfam" id="PF04493">
    <property type="entry name" value="Endonuclease_5"/>
    <property type="match status" value="1"/>
</dbReference>
<evidence type="ECO:0000256" key="5">
    <source>
        <dbReference type="ARBA" id="ARBA00022801"/>
    </source>
</evidence>
<evidence type="ECO:0000256" key="1">
    <source>
        <dbReference type="ARBA" id="ARBA00004496"/>
    </source>
</evidence>
<dbReference type="AlphaFoldDB" id="A0A2G9T8B5"/>
<keyword evidence="6" id="KW-0472">Membrane</keyword>
<dbReference type="GO" id="GO:0006281">
    <property type="term" value="P:DNA repair"/>
    <property type="evidence" value="ECO:0007669"/>
    <property type="project" value="InterPro"/>
</dbReference>
<evidence type="ECO:0000256" key="4">
    <source>
        <dbReference type="ARBA" id="ARBA00022759"/>
    </source>
</evidence>
<keyword evidence="2" id="KW-0963">Cytoplasm</keyword>
<name>A0A2G9T8B5_TELCI</name>
<dbReference type="OrthoDB" id="1689333at2759"/>
<dbReference type="PANTHER" id="PTHR28511:SF1">
    <property type="entry name" value="ENDONUCLEASE V"/>
    <property type="match status" value="1"/>
</dbReference>
<dbReference type="GO" id="GO:0005730">
    <property type="term" value="C:nucleolus"/>
    <property type="evidence" value="ECO:0007669"/>
    <property type="project" value="TreeGrafter"/>
</dbReference>
<keyword evidence="3" id="KW-0540">Nuclease</keyword>
<reference evidence="7 8" key="1">
    <citation type="submission" date="2015-09" db="EMBL/GenBank/DDBJ databases">
        <title>Draft genome of the parasitic nematode Teladorsagia circumcincta isolate WARC Sus (inbred).</title>
        <authorList>
            <person name="Mitreva M."/>
        </authorList>
    </citation>
    <scope>NUCLEOTIDE SEQUENCE [LARGE SCALE GENOMIC DNA]</scope>
    <source>
        <strain evidence="7 8">S</strain>
    </source>
</reference>
<keyword evidence="6" id="KW-1133">Transmembrane helix</keyword>
<organism evidence="7 8">
    <name type="scientific">Teladorsagia circumcincta</name>
    <name type="common">Brown stomach worm</name>
    <name type="synonym">Ostertagia circumcincta</name>
    <dbReference type="NCBI Taxonomy" id="45464"/>
    <lineage>
        <taxon>Eukaryota</taxon>
        <taxon>Metazoa</taxon>
        <taxon>Ecdysozoa</taxon>
        <taxon>Nematoda</taxon>
        <taxon>Chromadorea</taxon>
        <taxon>Rhabditida</taxon>
        <taxon>Rhabditina</taxon>
        <taxon>Rhabditomorpha</taxon>
        <taxon>Strongyloidea</taxon>
        <taxon>Trichostrongylidae</taxon>
        <taxon>Teladorsagia</taxon>
    </lineage>
</organism>
<dbReference type="GO" id="GO:0003727">
    <property type="term" value="F:single-stranded RNA binding"/>
    <property type="evidence" value="ECO:0007669"/>
    <property type="project" value="TreeGrafter"/>
</dbReference>
<gene>
    <name evidence="7" type="ORF">TELCIR_24515</name>
</gene>
<dbReference type="GO" id="GO:0016891">
    <property type="term" value="F:RNA endonuclease activity producing 5'-phosphomonoesters, hydrolytic mechanism"/>
    <property type="evidence" value="ECO:0007669"/>
    <property type="project" value="TreeGrafter"/>
</dbReference>
<dbReference type="GO" id="GO:0005737">
    <property type="term" value="C:cytoplasm"/>
    <property type="evidence" value="ECO:0007669"/>
    <property type="project" value="UniProtKB-SubCell"/>
</dbReference>
<sequence>VIFGTNLAFLPLMVISVYNAVGVLACYIWLIILVFDDDIGVAYKKKHCELIEGFIKAGHYPVQAVESLEEVEVVGGIDISTSKNNNGFAVVAFSVFEYPSMRPLAIFDDVAVITEPYITDYLAVREAAPVANFVNKVLADYPHLRPDVILCDGNGQFHIRSEVLLHESSREESTFLQDNVGFHLLLGFYSFFMFLLQASLEGIVTHR</sequence>
<dbReference type="PANTHER" id="PTHR28511">
    <property type="entry name" value="ENDONUCLEASE V"/>
    <property type="match status" value="1"/>
</dbReference>
<accession>A0A2G9T8B5</accession>
<feature type="transmembrane region" description="Helical" evidence="6">
    <location>
        <begin position="180"/>
        <end position="200"/>
    </location>
</feature>
<evidence type="ECO:0000256" key="2">
    <source>
        <dbReference type="ARBA" id="ARBA00022490"/>
    </source>
</evidence>
<evidence type="ECO:0000256" key="6">
    <source>
        <dbReference type="SAM" id="Phobius"/>
    </source>
</evidence>
<feature type="non-terminal residue" evidence="7">
    <location>
        <position position="1"/>
    </location>
</feature>
<keyword evidence="8" id="KW-1185">Reference proteome</keyword>
<keyword evidence="5" id="KW-0378">Hydrolase</keyword>
<dbReference type="Gene3D" id="3.30.2170.10">
    <property type="entry name" value="archaeoglobus fulgidus dsm 4304 superfamily"/>
    <property type="match status" value="1"/>
</dbReference>
<feature type="transmembrane region" description="Helical" evidence="6">
    <location>
        <begin position="12"/>
        <end position="35"/>
    </location>
</feature>
<evidence type="ECO:0000313" key="7">
    <source>
        <dbReference type="EMBL" id="PIO54128.1"/>
    </source>
</evidence>
<dbReference type="EMBL" id="KZ401231">
    <property type="protein sequence ID" value="PIO54128.1"/>
    <property type="molecule type" value="Genomic_DNA"/>
</dbReference>
<dbReference type="Proteomes" id="UP000230423">
    <property type="component" value="Unassembled WGS sequence"/>
</dbReference>
<protein>
    <recommendedName>
        <fullName evidence="9">Endonuclease V</fullName>
    </recommendedName>
</protein>
<evidence type="ECO:0008006" key="9">
    <source>
        <dbReference type="Google" id="ProtNLM"/>
    </source>
</evidence>
<proteinExistence type="predicted"/>
<keyword evidence="6" id="KW-0812">Transmembrane</keyword>
<evidence type="ECO:0000313" key="8">
    <source>
        <dbReference type="Proteomes" id="UP000230423"/>
    </source>
</evidence>
<comment type="subcellular location">
    <subcellularLocation>
        <location evidence="1">Cytoplasm</location>
    </subcellularLocation>
</comment>
<dbReference type="InterPro" id="IPR007581">
    <property type="entry name" value="Endonuclease-V"/>
</dbReference>
<evidence type="ECO:0000256" key="3">
    <source>
        <dbReference type="ARBA" id="ARBA00022722"/>
    </source>
</evidence>
<keyword evidence="4" id="KW-0255">Endonuclease</keyword>